<dbReference type="GeneID" id="25901959"/>
<dbReference type="Proteomes" id="UP000054560">
    <property type="component" value="Unassembled WGS sequence"/>
</dbReference>
<protein>
    <submittedName>
        <fullName evidence="1">Uncharacterized protein</fullName>
    </submittedName>
</protein>
<reference evidence="1 2" key="1">
    <citation type="submission" date="2011-02" db="EMBL/GenBank/DDBJ databases">
        <title>The Genome Sequence of Sphaeroforma arctica JP610.</title>
        <authorList>
            <consortium name="The Broad Institute Genome Sequencing Platform"/>
            <person name="Russ C."/>
            <person name="Cuomo C."/>
            <person name="Young S.K."/>
            <person name="Zeng Q."/>
            <person name="Gargeya S."/>
            <person name="Alvarado L."/>
            <person name="Berlin A."/>
            <person name="Chapman S.B."/>
            <person name="Chen Z."/>
            <person name="Freedman E."/>
            <person name="Gellesch M."/>
            <person name="Goldberg J."/>
            <person name="Griggs A."/>
            <person name="Gujja S."/>
            <person name="Heilman E."/>
            <person name="Heiman D."/>
            <person name="Howarth C."/>
            <person name="Mehta T."/>
            <person name="Neiman D."/>
            <person name="Pearson M."/>
            <person name="Roberts A."/>
            <person name="Saif S."/>
            <person name="Shea T."/>
            <person name="Shenoy N."/>
            <person name="Sisk P."/>
            <person name="Stolte C."/>
            <person name="Sykes S."/>
            <person name="White J."/>
            <person name="Yandava C."/>
            <person name="Burger G."/>
            <person name="Gray M.W."/>
            <person name="Holland P.W.H."/>
            <person name="King N."/>
            <person name="Lang F.B.F."/>
            <person name="Roger A.J."/>
            <person name="Ruiz-Trillo I."/>
            <person name="Haas B."/>
            <person name="Nusbaum C."/>
            <person name="Birren B."/>
        </authorList>
    </citation>
    <scope>NUCLEOTIDE SEQUENCE [LARGE SCALE GENOMIC DNA]</scope>
    <source>
        <strain evidence="1 2">JP610</strain>
    </source>
</reference>
<accession>A0A0L0GBM7</accession>
<sequence>MNKKQAQCAWQQEQPMKALWVYTPYDYHKYWFYPRPALMGKWIHVLGDSLDEGYLFDILTYALKQQYSETPVTADVTLPGWDWSDQHPLRIFHFKKLRFTMTFQKLTRPRIDGFHFYEDPQEYAGREWPGSAGIHNMWQEARIVLPVGHQPRPTLAVFHFALHSLSRGRHNTWILTQYRLFLLYQLVYWWKSNQEYGDVPLVWRGSSVTHFHDREDYLYQKHRCLTRYRLLERDRIAKVRANRFAKVRANRFAKTVMRETNTPVLDMWSVTDGRPSASWDRRHFSDRGDCYGTKVERSMVSVLLSHLCIMSSRKIGGMS</sequence>
<dbReference type="AlphaFoldDB" id="A0A0L0GBM7"/>
<dbReference type="EMBL" id="KQ241653">
    <property type="protein sequence ID" value="KNC86405.1"/>
    <property type="molecule type" value="Genomic_DNA"/>
</dbReference>
<proteinExistence type="predicted"/>
<evidence type="ECO:0000313" key="1">
    <source>
        <dbReference type="EMBL" id="KNC86405.1"/>
    </source>
</evidence>
<name>A0A0L0GBM7_9EUKA</name>
<evidence type="ECO:0000313" key="2">
    <source>
        <dbReference type="Proteomes" id="UP000054560"/>
    </source>
</evidence>
<keyword evidence="2" id="KW-1185">Reference proteome</keyword>
<dbReference type="RefSeq" id="XP_014160307.1">
    <property type="nucleotide sequence ID" value="XM_014304832.1"/>
</dbReference>
<organism evidence="1 2">
    <name type="scientific">Sphaeroforma arctica JP610</name>
    <dbReference type="NCBI Taxonomy" id="667725"/>
    <lineage>
        <taxon>Eukaryota</taxon>
        <taxon>Ichthyosporea</taxon>
        <taxon>Ichthyophonida</taxon>
        <taxon>Sphaeroforma</taxon>
    </lineage>
</organism>
<gene>
    <name evidence="1" type="ORF">SARC_01455</name>
</gene>